<evidence type="ECO:0000256" key="1">
    <source>
        <dbReference type="SAM" id="MobiDB-lite"/>
    </source>
</evidence>
<evidence type="ECO:0000313" key="3">
    <source>
        <dbReference type="Proteomes" id="UP000283383"/>
    </source>
</evidence>
<proteinExistence type="predicted"/>
<protein>
    <submittedName>
        <fullName evidence="2">Uncharacterized protein</fullName>
    </submittedName>
</protein>
<feature type="non-terminal residue" evidence="2">
    <location>
        <position position="127"/>
    </location>
</feature>
<sequence length="127" mass="14135">MEEIILQESRGGGFSNRFKPPQIFPVSSSLYPNSSLTQATGSVIKREADQDNNYPGNTAGYSKISQKYGKSSCQAKDENQSQPEYVAPDYKPLPPYGFSKQLTDLAKLYSDNESKYSGELYDILDSK</sequence>
<keyword evidence="3" id="KW-1185">Reference proteome</keyword>
<dbReference type="AlphaFoldDB" id="A0A420J167"/>
<comment type="caution">
    <text evidence="2">The sequence shown here is derived from an EMBL/GenBank/DDBJ whole genome shotgun (WGS) entry which is preliminary data.</text>
</comment>
<accession>A0A420J167</accession>
<dbReference type="EMBL" id="MCBQ01004515">
    <property type="protein sequence ID" value="RKF80498.1"/>
    <property type="molecule type" value="Genomic_DNA"/>
</dbReference>
<dbReference type="Proteomes" id="UP000283383">
    <property type="component" value="Unassembled WGS sequence"/>
</dbReference>
<name>A0A420J167_9PEZI</name>
<gene>
    <name evidence="2" type="ORF">GcM3_045043</name>
</gene>
<reference evidence="2 3" key="1">
    <citation type="journal article" date="2018" name="BMC Genomics">
        <title>Comparative genome analyses reveal sequence features reflecting distinct modes of host-adaptation between dicot and monocot powdery mildew.</title>
        <authorList>
            <person name="Wu Y."/>
            <person name="Ma X."/>
            <person name="Pan Z."/>
            <person name="Kale S.D."/>
            <person name="Song Y."/>
            <person name="King H."/>
            <person name="Zhang Q."/>
            <person name="Presley C."/>
            <person name="Deng X."/>
            <person name="Wei C.I."/>
            <person name="Xiao S."/>
        </authorList>
    </citation>
    <scope>NUCLEOTIDE SEQUENCE [LARGE SCALE GENOMIC DNA]</scope>
    <source>
        <strain evidence="2">UMSG3</strain>
    </source>
</reference>
<feature type="region of interest" description="Disordered" evidence="1">
    <location>
        <begin position="70"/>
        <end position="92"/>
    </location>
</feature>
<evidence type="ECO:0000313" key="2">
    <source>
        <dbReference type="EMBL" id="RKF80498.1"/>
    </source>
</evidence>
<organism evidence="2 3">
    <name type="scientific">Golovinomyces cichoracearum</name>
    <dbReference type="NCBI Taxonomy" id="62708"/>
    <lineage>
        <taxon>Eukaryota</taxon>
        <taxon>Fungi</taxon>
        <taxon>Dikarya</taxon>
        <taxon>Ascomycota</taxon>
        <taxon>Pezizomycotina</taxon>
        <taxon>Leotiomycetes</taxon>
        <taxon>Erysiphales</taxon>
        <taxon>Erysiphaceae</taxon>
        <taxon>Golovinomyces</taxon>
    </lineage>
</organism>